<dbReference type="FunFam" id="1.10.3730.10:FF:000001">
    <property type="entry name" value="Pyrroline-5-carboxylate reductase"/>
    <property type="match status" value="1"/>
</dbReference>
<dbReference type="PIRSF" id="PIRSF000193">
    <property type="entry name" value="Pyrrol-5-carb_rd"/>
    <property type="match status" value="1"/>
</dbReference>
<dbReference type="SUPFAM" id="SSF48179">
    <property type="entry name" value="6-phosphogluconate dehydrogenase C-terminal domain-like"/>
    <property type="match status" value="1"/>
</dbReference>
<gene>
    <name evidence="6" type="ORF">UFOPK3164_01388</name>
    <name evidence="7" type="ORF">UFOPK3427_01227</name>
    <name evidence="8" type="ORF">UFOPK4112_01926</name>
</gene>
<dbReference type="InterPro" id="IPR036291">
    <property type="entry name" value="NAD(P)-bd_dom_sf"/>
</dbReference>
<dbReference type="PANTHER" id="PTHR11645">
    <property type="entry name" value="PYRROLINE-5-CARBOXYLATE REDUCTASE"/>
    <property type="match status" value="1"/>
</dbReference>
<dbReference type="HAMAP" id="MF_01925">
    <property type="entry name" value="P5C_reductase"/>
    <property type="match status" value="1"/>
</dbReference>
<feature type="domain" description="Pyrroline-5-carboxylate reductase dimerisation" evidence="5">
    <location>
        <begin position="162"/>
        <end position="266"/>
    </location>
</feature>
<dbReference type="EMBL" id="CAFBPM010000044">
    <property type="protein sequence ID" value="CAB5033422.1"/>
    <property type="molecule type" value="Genomic_DNA"/>
</dbReference>
<evidence type="ECO:0000256" key="1">
    <source>
        <dbReference type="ARBA" id="ARBA00005525"/>
    </source>
</evidence>
<dbReference type="PANTHER" id="PTHR11645:SF0">
    <property type="entry name" value="PYRROLINE-5-CARBOXYLATE REDUCTASE 3"/>
    <property type="match status" value="1"/>
</dbReference>
<sequence length="268" mass="27409">MEAALIVVGGGRMGTALVEGILSSGYLTASSIVVVEPDVERRAMLRLAHDDLILVDTPEIEHIGEKTGGVLAVKPEVAESAARLLGGLGIQRILSVVAGIPAARLEAALPQPIPVIRAMPNTPALVGAGVSAISGGSHVTKADLDWADELLSSVGTVVRVPERQLDAVTGVSGSGPAYLFLVAEALIEAGVTAGLSRETARTLANETILGAGRMLVESGQSAEELRAQVTSPGGTTAAALRALEARAVRSAFVEAVMAAVERSRSMGR</sequence>
<keyword evidence="3" id="KW-0560">Oxidoreductase</keyword>
<dbReference type="GO" id="GO:0004735">
    <property type="term" value="F:pyrroline-5-carboxylate reductase activity"/>
    <property type="evidence" value="ECO:0007669"/>
    <property type="project" value="InterPro"/>
</dbReference>
<dbReference type="Gene3D" id="1.10.3730.10">
    <property type="entry name" value="ProC C-terminal domain-like"/>
    <property type="match status" value="1"/>
</dbReference>
<dbReference type="InterPro" id="IPR028939">
    <property type="entry name" value="P5C_Rdtase_cat_N"/>
</dbReference>
<dbReference type="AlphaFoldDB" id="A0A6J7RXQ6"/>
<evidence type="ECO:0000313" key="6">
    <source>
        <dbReference type="EMBL" id="CAB4832879.1"/>
    </source>
</evidence>
<reference evidence="8" key="1">
    <citation type="submission" date="2020-05" db="EMBL/GenBank/DDBJ databases">
        <authorList>
            <person name="Chiriac C."/>
            <person name="Salcher M."/>
            <person name="Ghai R."/>
            <person name="Kavagutti S V."/>
        </authorList>
    </citation>
    <scope>NUCLEOTIDE SEQUENCE</scope>
</reference>
<dbReference type="Gene3D" id="3.40.50.720">
    <property type="entry name" value="NAD(P)-binding Rossmann-like Domain"/>
    <property type="match status" value="1"/>
</dbReference>
<accession>A0A6J7RXQ6</accession>
<evidence type="ECO:0000259" key="5">
    <source>
        <dbReference type="Pfam" id="PF14748"/>
    </source>
</evidence>
<keyword evidence="2" id="KW-0521">NADP</keyword>
<dbReference type="EMBL" id="CAFABE010000080">
    <property type="protein sequence ID" value="CAB4832879.1"/>
    <property type="molecule type" value="Genomic_DNA"/>
</dbReference>
<dbReference type="InterPro" id="IPR053790">
    <property type="entry name" value="P5CR-like_CS"/>
</dbReference>
<dbReference type="EMBL" id="CAFBLT010000001">
    <property type="protein sequence ID" value="CAB4877554.1"/>
    <property type="molecule type" value="Genomic_DNA"/>
</dbReference>
<dbReference type="NCBIfam" id="TIGR00112">
    <property type="entry name" value="proC"/>
    <property type="match status" value="1"/>
</dbReference>
<dbReference type="Pfam" id="PF14748">
    <property type="entry name" value="P5CR_dimer"/>
    <property type="match status" value="1"/>
</dbReference>
<evidence type="ECO:0000313" key="8">
    <source>
        <dbReference type="EMBL" id="CAB5033422.1"/>
    </source>
</evidence>
<dbReference type="InterPro" id="IPR029036">
    <property type="entry name" value="P5CR_dimer"/>
</dbReference>
<name>A0A6J7RXQ6_9ZZZZ</name>
<evidence type="ECO:0000256" key="2">
    <source>
        <dbReference type="ARBA" id="ARBA00022857"/>
    </source>
</evidence>
<evidence type="ECO:0000256" key="3">
    <source>
        <dbReference type="ARBA" id="ARBA00023002"/>
    </source>
</evidence>
<dbReference type="GO" id="GO:0055129">
    <property type="term" value="P:L-proline biosynthetic process"/>
    <property type="evidence" value="ECO:0007669"/>
    <property type="project" value="TreeGrafter"/>
</dbReference>
<dbReference type="SUPFAM" id="SSF51735">
    <property type="entry name" value="NAD(P)-binding Rossmann-fold domains"/>
    <property type="match status" value="1"/>
</dbReference>
<dbReference type="InterPro" id="IPR008927">
    <property type="entry name" value="6-PGluconate_DH-like_C_sf"/>
</dbReference>
<proteinExistence type="inferred from homology"/>
<evidence type="ECO:0000259" key="4">
    <source>
        <dbReference type="Pfam" id="PF03807"/>
    </source>
</evidence>
<dbReference type="PROSITE" id="PS00521">
    <property type="entry name" value="P5CR"/>
    <property type="match status" value="1"/>
</dbReference>
<organism evidence="8">
    <name type="scientific">freshwater metagenome</name>
    <dbReference type="NCBI Taxonomy" id="449393"/>
    <lineage>
        <taxon>unclassified sequences</taxon>
        <taxon>metagenomes</taxon>
        <taxon>ecological metagenomes</taxon>
    </lineage>
</organism>
<dbReference type="Pfam" id="PF03807">
    <property type="entry name" value="F420_oxidored"/>
    <property type="match status" value="1"/>
</dbReference>
<comment type="similarity">
    <text evidence="1">Belongs to the pyrroline-5-carboxylate reductase family.</text>
</comment>
<protein>
    <submittedName>
        <fullName evidence="8">Unannotated protein</fullName>
    </submittedName>
</protein>
<evidence type="ECO:0000313" key="7">
    <source>
        <dbReference type="EMBL" id="CAB4877554.1"/>
    </source>
</evidence>
<dbReference type="InterPro" id="IPR000304">
    <property type="entry name" value="Pyrroline-COOH_reductase"/>
</dbReference>
<feature type="domain" description="Pyrroline-5-carboxylate reductase catalytic N-terminal" evidence="4">
    <location>
        <begin position="7"/>
        <end position="98"/>
    </location>
</feature>